<dbReference type="PROSITE" id="PS50110">
    <property type="entry name" value="RESPONSE_REGULATORY"/>
    <property type="match status" value="1"/>
</dbReference>
<feature type="domain" description="Response regulatory" evidence="2">
    <location>
        <begin position="2"/>
        <end position="118"/>
    </location>
</feature>
<dbReference type="PANTHER" id="PTHR43228">
    <property type="entry name" value="TWO-COMPONENT RESPONSE REGULATOR"/>
    <property type="match status" value="1"/>
</dbReference>
<sequence length="279" mass="31250">MKIYIIEDDIIVIKMLENIIEDNDLGTVCGYALNGNDGIAEISVLCPDIVLIDLLMPEKDGIAVVKELKSMNINSKFIMISQVSSKNMVGKAYTEGVDFFISKPINVIEVTTIIKNIIEKINYKTTLENIKNLFINDGGTIIISEDTNLGKIKKIQLILNKLGMSGEKGAKDIISICEYLINSKQNMSDININNICKKLSSNSKNMEQRIRRAVSKGLTNISNLGIEDYMNEIFILYSNSVYNFEDVKSEMDYIRGKSKSGGKINIKKFIDGLMIHVDN</sequence>
<dbReference type="Pfam" id="PF08664">
    <property type="entry name" value="YcbB"/>
    <property type="match status" value="1"/>
</dbReference>
<protein>
    <submittedName>
        <fullName evidence="3">Two-component system response regulator YcbB</fullName>
    </submittedName>
</protein>
<dbReference type="PANTHER" id="PTHR43228:SF8">
    <property type="entry name" value="TRANSCRIPTIONAL REGULATORY PROTEIN GLNL"/>
    <property type="match status" value="1"/>
</dbReference>
<dbReference type="InterPro" id="IPR052048">
    <property type="entry name" value="ST_Response_Regulator"/>
</dbReference>
<gene>
    <name evidence="3" type="ORF">J2Z76_000357</name>
</gene>
<keyword evidence="1" id="KW-0597">Phosphoprotein</keyword>
<evidence type="ECO:0000259" key="2">
    <source>
        <dbReference type="PROSITE" id="PS50110"/>
    </source>
</evidence>
<dbReference type="Proteomes" id="UP001519342">
    <property type="component" value="Unassembled WGS sequence"/>
</dbReference>
<dbReference type="SMART" id="SM00448">
    <property type="entry name" value="REC"/>
    <property type="match status" value="1"/>
</dbReference>
<dbReference type="RefSeq" id="WP_209510260.1">
    <property type="nucleotide sequence ID" value="NZ_JAGGKS010000001.1"/>
</dbReference>
<dbReference type="InterPro" id="IPR001789">
    <property type="entry name" value="Sig_transdc_resp-reg_receiver"/>
</dbReference>
<dbReference type="EMBL" id="JAGGKS010000001">
    <property type="protein sequence ID" value="MBP1924504.1"/>
    <property type="molecule type" value="Genomic_DNA"/>
</dbReference>
<dbReference type="Gene3D" id="3.40.50.2300">
    <property type="match status" value="1"/>
</dbReference>
<feature type="modified residue" description="4-aspartylphosphate" evidence="1">
    <location>
        <position position="53"/>
    </location>
</feature>
<evidence type="ECO:0000313" key="4">
    <source>
        <dbReference type="Proteomes" id="UP001519342"/>
    </source>
</evidence>
<dbReference type="SUPFAM" id="SSF52172">
    <property type="entry name" value="CheY-like"/>
    <property type="match status" value="1"/>
</dbReference>
<dbReference type="InterPro" id="IPR011006">
    <property type="entry name" value="CheY-like_superfamily"/>
</dbReference>
<evidence type="ECO:0000256" key="1">
    <source>
        <dbReference type="PROSITE-ProRule" id="PRU00169"/>
    </source>
</evidence>
<accession>A0ABS4GA08</accession>
<reference evidence="3 4" key="1">
    <citation type="submission" date="2021-03" db="EMBL/GenBank/DDBJ databases">
        <title>Genomic Encyclopedia of Type Strains, Phase IV (KMG-IV): sequencing the most valuable type-strain genomes for metagenomic binning, comparative biology and taxonomic classification.</title>
        <authorList>
            <person name="Goeker M."/>
        </authorList>
    </citation>
    <scope>NUCLEOTIDE SEQUENCE [LARGE SCALE GENOMIC DNA]</scope>
    <source>
        <strain evidence="3 4">DSM 24004</strain>
    </source>
</reference>
<keyword evidence="4" id="KW-1185">Reference proteome</keyword>
<evidence type="ECO:0000313" key="3">
    <source>
        <dbReference type="EMBL" id="MBP1924504.1"/>
    </source>
</evidence>
<dbReference type="InterPro" id="IPR013972">
    <property type="entry name" value="YcbB"/>
</dbReference>
<organism evidence="3 4">
    <name type="scientific">Sedimentibacter acidaminivorans</name>
    <dbReference type="NCBI Taxonomy" id="913099"/>
    <lineage>
        <taxon>Bacteria</taxon>
        <taxon>Bacillati</taxon>
        <taxon>Bacillota</taxon>
        <taxon>Tissierellia</taxon>
        <taxon>Sedimentibacter</taxon>
    </lineage>
</organism>
<dbReference type="Pfam" id="PF00072">
    <property type="entry name" value="Response_reg"/>
    <property type="match status" value="1"/>
</dbReference>
<name>A0ABS4GA08_9FIRM</name>
<comment type="caution">
    <text evidence="3">The sequence shown here is derived from an EMBL/GenBank/DDBJ whole genome shotgun (WGS) entry which is preliminary data.</text>
</comment>
<proteinExistence type="predicted"/>